<evidence type="ECO:0000313" key="2">
    <source>
        <dbReference type="Proteomes" id="UP000669179"/>
    </source>
</evidence>
<dbReference type="AlphaFoldDB" id="A0A939PH90"/>
<evidence type="ECO:0000313" key="1">
    <source>
        <dbReference type="EMBL" id="MBO2452203.1"/>
    </source>
</evidence>
<reference evidence="1" key="1">
    <citation type="submission" date="2021-03" db="EMBL/GenBank/DDBJ databases">
        <authorList>
            <person name="Kanchanasin P."/>
            <person name="Saeng-In P."/>
            <person name="Phongsopitanun W."/>
            <person name="Yuki M."/>
            <person name="Kudo T."/>
            <person name="Ohkuma M."/>
            <person name="Tanasupawat S."/>
        </authorList>
    </citation>
    <scope>NUCLEOTIDE SEQUENCE</scope>
    <source>
        <strain evidence="1">GKU 128</strain>
    </source>
</reference>
<proteinExistence type="predicted"/>
<dbReference type="RefSeq" id="WP_208260085.1">
    <property type="nucleotide sequence ID" value="NZ_JAGEOJ010000015.1"/>
</dbReference>
<dbReference type="EMBL" id="JAGEOJ010000015">
    <property type="protein sequence ID" value="MBO2452203.1"/>
    <property type="molecule type" value="Genomic_DNA"/>
</dbReference>
<sequence length="110" mass="12071">MVKVSERVGRRVQADFPHQVDQVLGALAELTDDLLPAEGHGSAAVERIQAAALILARRDLRKLDDALTLGRTDWRDLLAAAGLADDDWPELIDAELMEAPATHIWMAPRP</sequence>
<accession>A0A939PH90</accession>
<organism evidence="1 2">
    <name type="scientific">Actinomadura barringtoniae</name>
    <dbReference type="NCBI Taxonomy" id="1427535"/>
    <lineage>
        <taxon>Bacteria</taxon>
        <taxon>Bacillati</taxon>
        <taxon>Actinomycetota</taxon>
        <taxon>Actinomycetes</taxon>
        <taxon>Streptosporangiales</taxon>
        <taxon>Thermomonosporaceae</taxon>
        <taxon>Actinomadura</taxon>
    </lineage>
</organism>
<keyword evidence="2" id="KW-1185">Reference proteome</keyword>
<name>A0A939PH90_9ACTN</name>
<dbReference type="Proteomes" id="UP000669179">
    <property type="component" value="Unassembled WGS sequence"/>
</dbReference>
<gene>
    <name evidence="1" type="ORF">J4573_34295</name>
</gene>
<protein>
    <submittedName>
        <fullName evidence="1">Uncharacterized protein</fullName>
    </submittedName>
</protein>
<comment type="caution">
    <text evidence="1">The sequence shown here is derived from an EMBL/GenBank/DDBJ whole genome shotgun (WGS) entry which is preliminary data.</text>
</comment>